<dbReference type="EMBL" id="JOKM01000079">
    <property type="protein sequence ID" value="KGB22404.1"/>
    <property type="molecule type" value="Genomic_DNA"/>
</dbReference>
<sequence length="447" mass="46976">MTPLLATMLTAAAILTLVLLIGWVRLNPFMTLFIVSVGLALVAGMPAEKAIASFETGMGHVLGHVAGVMALGTMLGKILAETGGADQIALTISRLAGKKRLNWAMMVIGLLVGLPVFYEVGFVLLIPLAVVLSRQNNLPLPMLAFPMAAALSVTHAMVPPHPATLLAISAYHAHTARTLFWGILIGTPIAAIAGPLYAYYIVPRLGDIAPTALAAQFSRASTPQKLPSFALSCLTLLVPVVLMLGGAVAEMIWPATAWPYRVLHFLGNTDIALLVATLMSFWLLGSISGLSRETILRFSNECLAPTATIMLLIGAGGGFGRELIDSGLSHSITDMALGAHVPLLVLAWLLALLVRIATGSATVATTTASGIVGPILASSPTVSPELLVLVTGAGSVGFSLMNDAGFWQMKEYLGMNLSQTLRSWTVIETLIAILGLLICLPLSWIIH</sequence>
<dbReference type="GO" id="GO:0005886">
    <property type="term" value="C:plasma membrane"/>
    <property type="evidence" value="ECO:0007669"/>
    <property type="project" value="TreeGrafter"/>
</dbReference>
<dbReference type="GeneID" id="89479507"/>
<dbReference type="STRING" id="104102.AtDm6_2415"/>
<feature type="transmembrane region" description="Helical" evidence="1">
    <location>
        <begin position="229"/>
        <end position="253"/>
    </location>
</feature>
<dbReference type="RefSeq" id="WP_035380956.1">
    <property type="nucleotide sequence ID" value="NZ_JACAOJ010000003.1"/>
</dbReference>
<feature type="transmembrane region" description="Helical" evidence="1">
    <location>
        <begin position="6"/>
        <end position="24"/>
    </location>
</feature>
<comment type="caution">
    <text evidence="2">The sequence shown here is derived from an EMBL/GenBank/DDBJ whole genome shotgun (WGS) entry which is preliminary data.</text>
</comment>
<keyword evidence="3" id="KW-1185">Reference proteome</keyword>
<feature type="transmembrane region" description="Helical" evidence="1">
    <location>
        <begin position="336"/>
        <end position="357"/>
    </location>
</feature>
<feature type="transmembrane region" description="Helical" evidence="1">
    <location>
        <begin position="265"/>
        <end position="284"/>
    </location>
</feature>
<dbReference type="InterPro" id="IPR003474">
    <property type="entry name" value="Glcn_transporter"/>
</dbReference>
<feature type="transmembrane region" description="Helical" evidence="1">
    <location>
        <begin position="304"/>
        <end position="324"/>
    </location>
</feature>
<dbReference type="Proteomes" id="UP000029448">
    <property type="component" value="Unassembled WGS sequence"/>
</dbReference>
<keyword evidence="1" id="KW-1133">Transmembrane helix</keyword>
<keyword evidence="1" id="KW-0812">Transmembrane</keyword>
<protein>
    <submittedName>
        <fullName evidence="2">Gluconate transporter family protein</fullName>
    </submittedName>
</protein>
<dbReference type="NCBIfam" id="TIGR00791">
    <property type="entry name" value="gntP"/>
    <property type="match status" value="1"/>
</dbReference>
<dbReference type="GO" id="GO:0015128">
    <property type="term" value="F:gluconate transmembrane transporter activity"/>
    <property type="evidence" value="ECO:0007669"/>
    <property type="project" value="InterPro"/>
</dbReference>
<gene>
    <name evidence="2" type="ORF">AtDm6_2415</name>
</gene>
<evidence type="ECO:0000313" key="2">
    <source>
        <dbReference type="EMBL" id="KGB22404.1"/>
    </source>
</evidence>
<name>A0A094YP59_9PROT</name>
<keyword evidence="1" id="KW-0472">Membrane</keyword>
<reference evidence="2 3" key="1">
    <citation type="submission" date="2014-06" db="EMBL/GenBank/DDBJ databases">
        <title>Functional and comparative genomic analyses of the Drosophila gut microbiota identify candidate symbiosis factors.</title>
        <authorList>
            <person name="Newell P.D."/>
            <person name="Chaston J.M."/>
            <person name="Douglas A.E."/>
        </authorList>
    </citation>
    <scope>NUCLEOTIDE SEQUENCE [LARGE SCALE GENOMIC DNA]</scope>
    <source>
        <strain evidence="2 3">DmCS_006</strain>
    </source>
</reference>
<feature type="transmembrane region" description="Helical" evidence="1">
    <location>
        <begin position="426"/>
        <end position="446"/>
    </location>
</feature>
<feature type="transmembrane region" description="Helical" evidence="1">
    <location>
        <begin position="101"/>
        <end position="126"/>
    </location>
</feature>
<dbReference type="PANTHER" id="PTHR30354:SF26">
    <property type="entry name" value="TRANSPORTER, PUTATIVE-RELATED"/>
    <property type="match status" value="1"/>
</dbReference>
<evidence type="ECO:0000313" key="3">
    <source>
        <dbReference type="Proteomes" id="UP000029448"/>
    </source>
</evidence>
<feature type="transmembrane region" description="Helical" evidence="1">
    <location>
        <begin position="179"/>
        <end position="202"/>
    </location>
</feature>
<organism evidence="2 3">
    <name type="scientific">Acetobacter tropicalis</name>
    <dbReference type="NCBI Taxonomy" id="104102"/>
    <lineage>
        <taxon>Bacteria</taxon>
        <taxon>Pseudomonadati</taxon>
        <taxon>Pseudomonadota</taxon>
        <taxon>Alphaproteobacteria</taxon>
        <taxon>Acetobacterales</taxon>
        <taxon>Acetobacteraceae</taxon>
        <taxon>Acetobacter</taxon>
    </lineage>
</organism>
<dbReference type="AlphaFoldDB" id="A0A094YP59"/>
<dbReference type="PATRIC" id="fig|104102.7.peg.2389"/>
<dbReference type="Pfam" id="PF02447">
    <property type="entry name" value="GntP_permease"/>
    <property type="match status" value="1"/>
</dbReference>
<dbReference type="PANTHER" id="PTHR30354">
    <property type="entry name" value="GNT FAMILY GLUCONATE TRANSPORTER"/>
    <property type="match status" value="1"/>
</dbReference>
<evidence type="ECO:0000256" key="1">
    <source>
        <dbReference type="SAM" id="Phobius"/>
    </source>
</evidence>
<accession>A0A094YP59</accession>
<feature type="transmembrane region" description="Helical" evidence="1">
    <location>
        <begin position="29"/>
        <end position="47"/>
    </location>
</feature>
<dbReference type="PIRSF" id="PIRSF002746">
    <property type="entry name" value="Gluconate_transporter"/>
    <property type="match status" value="1"/>
</dbReference>
<feature type="transmembrane region" description="Helical" evidence="1">
    <location>
        <begin position="59"/>
        <end position="80"/>
    </location>
</feature>
<proteinExistence type="predicted"/>